<protein>
    <submittedName>
        <fullName evidence="2">Zinc finger, CCHC-type</fullName>
    </submittedName>
</protein>
<feature type="compositionally biased region" description="Polar residues" evidence="1">
    <location>
        <begin position="90"/>
        <end position="103"/>
    </location>
</feature>
<dbReference type="Proteomes" id="UP000001940">
    <property type="component" value="Chromosome X"/>
</dbReference>
<dbReference type="SMR" id="Q18108"/>
<feature type="compositionally biased region" description="Low complexity" evidence="1">
    <location>
        <begin position="34"/>
        <end position="45"/>
    </location>
</feature>
<dbReference type="UCSC" id="C23F12.3">
    <property type="organism name" value="c. elegans"/>
</dbReference>
<dbReference type="WormBase" id="C23F12.3">
    <property type="protein sequence ID" value="CE53185"/>
    <property type="gene ID" value="WBGene00016008"/>
</dbReference>
<name>Q18108_CAEEL</name>
<evidence type="ECO:0000313" key="3">
    <source>
        <dbReference type="Proteomes" id="UP000001940"/>
    </source>
</evidence>
<dbReference type="PaxDb" id="6239-C23F12.3"/>
<keyword evidence="3" id="KW-1185">Reference proteome</keyword>
<evidence type="ECO:0000313" key="4">
    <source>
        <dbReference type="WormBase" id="C23F12.3"/>
    </source>
</evidence>
<gene>
    <name evidence="2 4" type="ORF">C23F12.3</name>
    <name evidence="2" type="ORF">CELE_C23F12.3</name>
</gene>
<evidence type="ECO:0000313" key="2">
    <source>
        <dbReference type="EMBL" id="CCD65282.2"/>
    </source>
</evidence>
<dbReference type="CTD" id="182811"/>
<feature type="compositionally biased region" description="Polar residues" evidence="1">
    <location>
        <begin position="46"/>
        <end position="62"/>
    </location>
</feature>
<dbReference type="InParanoid" id="Q18108"/>
<dbReference type="AGR" id="WB:WBGene00016008"/>
<sequence>MYHSSKNCPRGDSRTTNASSHPSPRGYPQRIQESFAPSFPASKSAVNGQASMAENNRQTRCANQLPPPAPVPDFIKVWVKQQKEKELALNKNNGSGQASSSLSNRRDKSVEFVAEVKPDSGYALVKTPTKRDGMSRTTADYTRPNVIAESLTDTECQSVKLNG</sequence>
<reference evidence="2 3" key="1">
    <citation type="journal article" date="1998" name="Science">
        <title>Genome sequence of the nematode C. elegans: a platform for investigating biology.</title>
        <authorList>
            <consortium name="The C. elegans sequencing consortium"/>
            <person name="Sulson J.E."/>
            <person name="Waterston R."/>
        </authorList>
    </citation>
    <scope>NUCLEOTIDE SEQUENCE [LARGE SCALE GENOMIC DNA]</scope>
    <source>
        <strain evidence="2 3">Bristol N2</strain>
    </source>
</reference>
<dbReference type="Bgee" id="WBGene00016008">
    <property type="expression patterns" value="Expressed in anatomical system and 3 other cell types or tissues"/>
</dbReference>
<dbReference type="HOGENOM" id="CLU_1564306_0_0_1"/>
<organism evidence="2 3">
    <name type="scientific">Caenorhabditis elegans</name>
    <dbReference type="NCBI Taxonomy" id="6239"/>
    <lineage>
        <taxon>Eukaryota</taxon>
        <taxon>Metazoa</taxon>
        <taxon>Ecdysozoa</taxon>
        <taxon>Nematoda</taxon>
        <taxon>Chromadorea</taxon>
        <taxon>Rhabditida</taxon>
        <taxon>Rhabditina</taxon>
        <taxon>Rhabditomorpha</taxon>
        <taxon>Rhabditoidea</taxon>
        <taxon>Rhabditidae</taxon>
        <taxon>Peloderinae</taxon>
        <taxon>Caenorhabditis</taxon>
    </lineage>
</organism>
<dbReference type="GeneID" id="182811"/>
<accession>Q18108</accession>
<evidence type="ECO:0000256" key="1">
    <source>
        <dbReference type="SAM" id="MobiDB-lite"/>
    </source>
</evidence>
<feature type="region of interest" description="Disordered" evidence="1">
    <location>
        <begin position="1"/>
        <end position="73"/>
    </location>
</feature>
<dbReference type="AlphaFoldDB" id="Q18108"/>
<proteinExistence type="predicted"/>
<dbReference type="EMBL" id="BX284606">
    <property type="protein sequence ID" value="CCD65282.2"/>
    <property type="molecule type" value="Genomic_DNA"/>
</dbReference>
<dbReference type="RefSeq" id="NP_001359881.1">
    <property type="nucleotide sequence ID" value="NM_001373420.1"/>
</dbReference>
<dbReference type="KEGG" id="cel:CELE_C23F12.3"/>
<feature type="region of interest" description="Disordered" evidence="1">
    <location>
        <begin position="86"/>
        <end position="108"/>
    </location>
</feature>